<evidence type="ECO:0000256" key="6">
    <source>
        <dbReference type="PIRSR" id="PIRSR600821-52"/>
    </source>
</evidence>
<protein>
    <recommendedName>
        <fullName evidence="4">Alanine racemase</fullName>
        <ecNumber evidence="4">5.1.1.1</ecNumber>
    </recommendedName>
</protein>
<dbReference type="GO" id="GO:0030632">
    <property type="term" value="P:D-alanine biosynthetic process"/>
    <property type="evidence" value="ECO:0007669"/>
    <property type="project" value="UniProtKB-UniRule"/>
</dbReference>
<evidence type="ECO:0000313" key="10">
    <source>
        <dbReference type="Proteomes" id="UP001071230"/>
    </source>
</evidence>
<comment type="similarity">
    <text evidence="4">Belongs to the alanine racemase family.</text>
</comment>
<dbReference type="PANTHER" id="PTHR30511">
    <property type="entry name" value="ALANINE RACEMASE"/>
    <property type="match status" value="1"/>
</dbReference>
<feature type="active site" description="Proton acceptor; specific for D-alanine" evidence="4">
    <location>
        <position position="36"/>
    </location>
</feature>
<dbReference type="InterPro" id="IPR011079">
    <property type="entry name" value="Ala_racemase_C"/>
</dbReference>
<dbReference type="InterPro" id="IPR029066">
    <property type="entry name" value="PLP-binding_barrel"/>
</dbReference>
<dbReference type="EC" id="5.1.1.1" evidence="4"/>
<dbReference type="CDD" id="cd00430">
    <property type="entry name" value="PLPDE_III_AR"/>
    <property type="match status" value="1"/>
</dbReference>
<reference evidence="9" key="1">
    <citation type="submission" date="2014-11" db="EMBL/GenBank/DDBJ databases">
        <authorList>
            <person name="Hornung B.V."/>
        </authorList>
    </citation>
    <scope>NUCLEOTIDE SEQUENCE</scope>
    <source>
        <strain evidence="9">INE</strain>
    </source>
</reference>
<dbReference type="SUPFAM" id="SSF51419">
    <property type="entry name" value="PLP-binding barrel"/>
    <property type="match status" value="1"/>
</dbReference>
<dbReference type="NCBIfam" id="TIGR00492">
    <property type="entry name" value="alr"/>
    <property type="match status" value="1"/>
</dbReference>
<dbReference type="Pfam" id="PF01168">
    <property type="entry name" value="Ala_racemase_N"/>
    <property type="match status" value="1"/>
</dbReference>
<dbReference type="PRINTS" id="PR00992">
    <property type="entry name" value="ALARACEMASE"/>
</dbReference>
<dbReference type="InterPro" id="IPR001608">
    <property type="entry name" value="Ala_racemase_N"/>
</dbReference>
<evidence type="ECO:0000256" key="4">
    <source>
        <dbReference type="HAMAP-Rule" id="MF_01201"/>
    </source>
</evidence>
<evidence type="ECO:0000256" key="1">
    <source>
        <dbReference type="ARBA" id="ARBA00001933"/>
    </source>
</evidence>
<feature type="binding site" evidence="4 6">
    <location>
        <position position="310"/>
    </location>
    <ligand>
        <name>substrate</name>
    </ligand>
</feature>
<dbReference type="GO" id="GO:0030170">
    <property type="term" value="F:pyridoxal phosphate binding"/>
    <property type="evidence" value="ECO:0007669"/>
    <property type="project" value="UniProtKB-UniRule"/>
</dbReference>
<comment type="catalytic activity">
    <reaction evidence="4">
        <text>L-alanine = D-alanine</text>
        <dbReference type="Rhea" id="RHEA:20249"/>
        <dbReference type="ChEBI" id="CHEBI:57416"/>
        <dbReference type="ChEBI" id="CHEBI:57972"/>
        <dbReference type="EC" id="5.1.1.1"/>
    </reaction>
</comment>
<dbReference type="Gene3D" id="2.40.37.10">
    <property type="entry name" value="Lyase, Ornithine Decarboxylase, Chain A, domain 1"/>
    <property type="match status" value="1"/>
</dbReference>
<evidence type="ECO:0000259" key="7">
    <source>
        <dbReference type="SMART" id="SM01005"/>
    </source>
</evidence>
<sequence length="371" mass="40633">MEFMRPVWAEINLAALRRNYARVQSYTHAEMMPIVKANAYGHGALPVAGALRALGAKRFGVALLEEALEIKQAYPDLTLMVIGTTPEEASDVLVREDIIPGISRLSQAAALSAAAVRQERVARLHVKVDTGMGRIGFRHEDAASILEIAALPNLRIEGIYTHFAAADQQDLSFAHEQLDRFNRIYSRLRAQGLSIPLRHAANSAAILRLPEAHFELVRPGIVLYGLPPSRQVGPEAELEPVLSWKTKITHLKMIAQGETVSYGRTFCAAYPTRVATIPVGYADGLRRALSNRGEALIRGRRVPMIGRICMDQTLLDVTKLPAAEVGDVVTLIGADGSDRLEATEMAEVLKTINYEIVCGISGRVPRVYAEN</sequence>
<dbReference type="EMBL" id="LR746496">
    <property type="protein sequence ID" value="CAA7600686.1"/>
    <property type="molecule type" value="Genomic_DNA"/>
</dbReference>
<organism evidence="8">
    <name type="scientific">Acididesulfobacillus acetoxydans</name>
    <dbReference type="NCBI Taxonomy" id="1561005"/>
    <lineage>
        <taxon>Bacteria</taxon>
        <taxon>Bacillati</taxon>
        <taxon>Bacillota</taxon>
        <taxon>Clostridia</taxon>
        <taxon>Eubacteriales</taxon>
        <taxon>Peptococcaceae</taxon>
        <taxon>Acididesulfobacillus</taxon>
    </lineage>
</organism>
<reference evidence="8" key="2">
    <citation type="submission" date="2020-01" db="EMBL/GenBank/DDBJ databases">
        <authorList>
            <person name="Hornung B."/>
        </authorList>
    </citation>
    <scope>NUCLEOTIDE SEQUENCE</scope>
    <source>
        <strain evidence="8">PacBioINE</strain>
    </source>
</reference>
<evidence type="ECO:0000256" key="3">
    <source>
        <dbReference type="ARBA" id="ARBA00023235"/>
    </source>
</evidence>
<dbReference type="Proteomes" id="UP001071230">
    <property type="component" value="Unassembled WGS sequence"/>
</dbReference>
<keyword evidence="3 4" id="KW-0413">Isomerase</keyword>
<dbReference type="AlphaFoldDB" id="A0A8S0XB27"/>
<evidence type="ECO:0000256" key="2">
    <source>
        <dbReference type="ARBA" id="ARBA00022898"/>
    </source>
</evidence>
<dbReference type="InterPro" id="IPR000821">
    <property type="entry name" value="Ala_racemase"/>
</dbReference>
<gene>
    <name evidence="8" type="ORF">DEACI_1339</name>
    <name evidence="9" type="ORF">DEACI_3951</name>
</gene>
<dbReference type="Pfam" id="PF00842">
    <property type="entry name" value="Ala_racemase_C"/>
    <property type="match status" value="1"/>
</dbReference>
<dbReference type="HAMAP" id="MF_01201">
    <property type="entry name" value="Ala_racemase"/>
    <property type="match status" value="1"/>
</dbReference>
<dbReference type="Proteomes" id="UP000836597">
    <property type="component" value="Chromosome"/>
</dbReference>
<dbReference type="PANTHER" id="PTHR30511:SF0">
    <property type="entry name" value="ALANINE RACEMASE, CATABOLIC-RELATED"/>
    <property type="match status" value="1"/>
</dbReference>
<dbReference type="Gene3D" id="3.20.20.10">
    <property type="entry name" value="Alanine racemase"/>
    <property type="match status" value="1"/>
</dbReference>
<name>A0A8S0XB27_9FIRM</name>
<comment type="function">
    <text evidence="4">Catalyzes the interconversion of L-alanine and D-alanine. May also act on other amino acids.</text>
</comment>
<accession>A0A8S0XB27</accession>
<feature type="domain" description="Alanine racemase C-terminal" evidence="7">
    <location>
        <begin position="241"/>
        <end position="369"/>
    </location>
</feature>
<dbReference type="RefSeq" id="WP_240984325.1">
    <property type="nucleotide sequence ID" value="NZ_CDGJ01000132.1"/>
</dbReference>
<dbReference type="EMBL" id="CDGJ01000132">
    <property type="protein sequence ID" value="CEJ09467.1"/>
    <property type="molecule type" value="Genomic_DNA"/>
</dbReference>
<dbReference type="KEGG" id="aacx:DEACI_1339"/>
<evidence type="ECO:0000256" key="5">
    <source>
        <dbReference type="PIRSR" id="PIRSR600821-50"/>
    </source>
</evidence>
<keyword evidence="2 4" id="KW-0663">Pyridoxal phosphate</keyword>
<dbReference type="FunFam" id="3.20.20.10:FF:000002">
    <property type="entry name" value="Alanine racemase"/>
    <property type="match status" value="1"/>
</dbReference>
<feature type="modified residue" description="N6-(pyridoxal phosphate)lysine" evidence="4 5">
    <location>
        <position position="36"/>
    </location>
</feature>
<dbReference type="GO" id="GO:0008784">
    <property type="term" value="F:alanine racemase activity"/>
    <property type="evidence" value="ECO:0007669"/>
    <property type="project" value="UniProtKB-UniRule"/>
</dbReference>
<dbReference type="SUPFAM" id="SSF50621">
    <property type="entry name" value="Alanine racemase C-terminal domain-like"/>
    <property type="match status" value="1"/>
</dbReference>
<proteinExistence type="inferred from homology"/>
<feature type="binding site" evidence="4 6">
    <location>
        <position position="134"/>
    </location>
    <ligand>
        <name>substrate</name>
    </ligand>
</feature>
<dbReference type="InterPro" id="IPR009006">
    <property type="entry name" value="Ala_racemase/Decarboxylase_C"/>
</dbReference>
<dbReference type="GO" id="GO:0005829">
    <property type="term" value="C:cytosol"/>
    <property type="evidence" value="ECO:0007669"/>
    <property type="project" value="TreeGrafter"/>
</dbReference>
<dbReference type="SMART" id="SM01005">
    <property type="entry name" value="Ala_racemase_C"/>
    <property type="match status" value="1"/>
</dbReference>
<evidence type="ECO:0000313" key="8">
    <source>
        <dbReference type="EMBL" id="CAA7600686.1"/>
    </source>
</evidence>
<keyword evidence="10" id="KW-1185">Reference proteome</keyword>
<comment type="pathway">
    <text evidence="4">Amino-acid biosynthesis; D-alanine biosynthesis; D-alanine from L-alanine: step 1/1.</text>
</comment>
<feature type="active site" description="Proton acceptor; specific for L-alanine" evidence="4">
    <location>
        <position position="262"/>
    </location>
</feature>
<evidence type="ECO:0000313" key="9">
    <source>
        <dbReference type="EMBL" id="CEJ09467.1"/>
    </source>
</evidence>
<comment type="cofactor">
    <cofactor evidence="1 4 5">
        <name>pyridoxal 5'-phosphate</name>
        <dbReference type="ChEBI" id="CHEBI:597326"/>
    </cofactor>
</comment>